<gene>
    <name evidence="2" type="ORF">JCM19239_6507</name>
</gene>
<name>A0ABQ0JNK4_9VIBR</name>
<comment type="caution">
    <text evidence="2">The sequence shown here is derived from an EMBL/GenBank/DDBJ whole genome shotgun (WGS) entry which is preliminary data.</text>
</comment>
<accession>A0ABQ0JNK4</accession>
<feature type="transmembrane region" description="Helical" evidence="1">
    <location>
        <begin position="12"/>
        <end position="33"/>
    </location>
</feature>
<dbReference type="Proteomes" id="UP000029223">
    <property type="component" value="Unassembled WGS sequence"/>
</dbReference>
<evidence type="ECO:0000313" key="2">
    <source>
        <dbReference type="EMBL" id="GAL30344.1"/>
    </source>
</evidence>
<dbReference type="EMBL" id="BBMS01000092">
    <property type="protein sequence ID" value="GAL30344.1"/>
    <property type="molecule type" value="Genomic_DNA"/>
</dbReference>
<sequence>MKDFFKTNIRRIRYLTNVLSIALVVLSIAAVAMRGLNFG</sequence>
<organism evidence="2 3">
    <name type="scientific">Vibrio variabilis</name>
    <dbReference type="NCBI Taxonomy" id="990271"/>
    <lineage>
        <taxon>Bacteria</taxon>
        <taxon>Pseudomonadati</taxon>
        <taxon>Pseudomonadota</taxon>
        <taxon>Gammaproteobacteria</taxon>
        <taxon>Vibrionales</taxon>
        <taxon>Vibrionaceae</taxon>
        <taxon>Vibrio</taxon>
    </lineage>
</organism>
<evidence type="ECO:0000313" key="3">
    <source>
        <dbReference type="Proteomes" id="UP000029223"/>
    </source>
</evidence>
<reference evidence="3" key="2">
    <citation type="submission" date="2014-09" db="EMBL/GenBank/DDBJ databases">
        <authorList>
            <consortium name="NBRP consortium"/>
            <person name="Sawabe T."/>
            <person name="Meirelles P."/>
            <person name="Nakanishi M."/>
            <person name="Sayaka M."/>
            <person name="Hattori M."/>
            <person name="Ohkuma M."/>
        </authorList>
    </citation>
    <scope>NUCLEOTIDE SEQUENCE [LARGE SCALE GENOMIC DNA]</scope>
    <source>
        <strain evidence="3">JCM 19239</strain>
    </source>
</reference>
<proteinExistence type="predicted"/>
<evidence type="ECO:0000256" key="1">
    <source>
        <dbReference type="SAM" id="Phobius"/>
    </source>
</evidence>
<reference evidence="3" key="1">
    <citation type="submission" date="2014-09" db="EMBL/GenBank/DDBJ databases">
        <title>Vibrio variabilis JCM 19239. (C206) whole genome shotgun sequence.</title>
        <authorList>
            <person name="Sawabe T."/>
            <person name="Meirelles P."/>
            <person name="Nakanishi M."/>
            <person name="Sayaka M."/>
            <person name="Hattori M."/>
            <person name="Ohkuma M."/>
        </authorList>
    </citation>
    <scope>NUCLEOTIDE SEQUENCE [LARGE SCALE GENOMIC DNA]</scope>
    <source>
        <strain evidence="3">JCM 19239</strain>
    </source>
</reference>
<keyword evidence="1" id="KW-1133">Transmembrane helix</keyword>
<protein>
    <submittedName>
        <fullName evidence="2">Uncharacterized protein</fullName>
    </submittedName>
</protein>
<keyword evidence="1" id="KW-0472">Membrane</keyword>
<keyword evidence="1" id="KW-0812">Transmembrane</keyword>
<keyword evidence="3" id="KW-1185">Reference proteome</keyword>